<dbReference type="InterPro" id="IPR003439">
    <property type="entry name" value="ABC_transporter-like_ATP-bd"/>
</dbReference>
<evidence type="ECO:0000256" key="5">
    <source>
        <dbReference type="ARBA" id="ARBA00022840"/>
    </source>
</evidence>
<evidence type="ECO:0000256" key="6">
    <source>
        <dbReference type="ARBA" id="ARBA00022989"/>
    </source>
</evidence>
<reference evidence="12 13" key="1">
    <citation type="submission" date="2023-06" db="EMBL/GenBank/DDBJ databases">
        <title>Black Yeasts Isolated from many extreme environments.</title>
        <authorList>
            <person name="Coleine C."/>
            <person name="Stajich J.E."/>
            <person name="Selbmann L."/>
        </authorList>
    </citation>
    <scope>NUCLEOTIDE SEQUENCE [LARGE SCALE GENOMIC DNA]</scope>
    <source>
        <strain evidence="12 13">CCFEE 5887</strain>
    </source>
</reference>
<accession>A0AAV9QH55</accession>
<feature type="domain" description="ABC transmembrane type-1" evidence="11">
    <location>
        <begin position="27"/>
        <end position="311"/>
    </location>
</feature>
<dbReference type="FunFam" id="3.40.50.300:FF:001471">
    <property type="entry name" value="P-loop containing nucleoside triphosphate hydrolase protein"/>
    <property type="match status" value="1"/>
</dbReference>
<sequence length="1374" mass="149710">MQGSGAHFKRSIFAFTKASHLPVFIPGLLLSAAAGLLQPAMAIFFGKFFNAFSSYVSGDIDESTFVDRTSGSIYALLGIGASTLLLKGGVFIFWLNFGELQAQCIRKVLFESLLSRDIEWFDAQTTGMAALLARMHTQIQEVQLATSQPLGLSILAFVQALAALVLAFRTNWKLTLVVLSVVPVIIVGISFISRHGHRYISGHNEKLNQAMKLANNFITNIVLVKCFNTQDQEARKYAIAIEEAAQLSLKSSIFKALQSGFVRFASTVIFVQGFWYGGTQVHAGKTDPGDVVTTFWACLIAAKSFEDILPQSFLLVGGQTATRSLLAVLKHINKAKTQTLKVDGLSPQFCEGEIEMQGVSFAYPSRPGKLVLQDCCFSFPAGHTTFVVGRSGSGKSTVGNLLMRFYSARSGTITVDGNDISDVDTTWLRNNITLVQQTCTLFNETIFTNIALGSQDPGRITHRQIEPCLKLAALEQLVVQLPHGLYTRVGVNGSALSGGQTQRVALARARLRDAPILVLDEATSALDAQNRSTVMEAVRTWRRNKTTIIITHDLTQIHDEDMVYMMDAGRIIRRGRFSTIKHTPNNTRSISPCDNARVQACEPQRFTDGVIQGDSDCGGLASSSSLPKLDSKGVEVIPSSKLDLMLPPALQPDISSIGSRLMKGLSLGTGAALQNLKRQSLSRARAMYSLKPSQPDVDHLQTYPREFHNVRDQTRILPAIDPAISLDKKPLPVPPLMVELQDRTLGSRPSDNNEALKSDERSAQPSVPRILATLWPVLNTTERAKLAFGFLAALIHAGSPPAFSYALVQLFGTFSLDSGYHKQAVTYSLTVLGVAVADGLACFLMQYLLESVSQVWVNTLRTDAAKRILQQPKGWFDRERNRPSVLISSLDRNAEEMRILLDHFAAQVLVVVAMMTVGIVWSFATCWKMTLVSLAAAPFLFAVTKTFDVVSSRWTSRTNSARAEISGVFVETFSDIRTIRALTLESYFHGKYSRAVKAAFSIGTRRAIYSGVCFGLSESAIMLFTPMIFWYGRHLARGRECSVKDILTVFALLLFCTASASAIVAYIPQVSSATDNATRLLELARMSVISHEYGGKVKLDRDDPNTLSGPIHFINQTFFYPTRSETAALRQLNLTIPSGKCTAIVGSSGSGKSTITSLILGLYPPAADELSIPLSNDLDGPPSLTLSGRDIRILDITTLRSLIAIVPQTPVLFSATVRENITYGLQTGTSLVSATCIESAARAAGIHEFIQSLPQGYATIIGDGGLGVSGGQGQRIVVARALIRDPKILILDEATSALDHESAGVIRDSIINLIRTKEGKMTVVVVTHAKEMMSFADHVIGLENGSVAEEGAYQELLRRRAKLWEMLEVDASPG</sequence>
<feature type="transmembrane region" description="Helical" evidence="9">
    <location>
        <begin position="1007"/>
        <end position="1031"/>
    </location>
</feature>
<feature type="transmembrane region" description="Helical" evidence="9">
    <location>
        <begin position="1046"/>
        <end position="1067"/>
    </location>
</feature>
<keyword evidence="6 9" id="KW-1133">Transmembrane helix</keyword>
<organism evidence="12 13">
    <name type="scientific">Vermiconidia calcicola</name>
    <dbReference type="NCBI Taxonomy" id="1690605"/>
    <lineage>
        <taxon>Eukaryota</taxon>
        <taxon>Fungi</taxon>
        <taxon>Dikarya</taxon>
        <taxon>Ascomycota</taxon>
        <taxon>Pezizomycotina</taxon>
        <taxon>Dothideomycetes</taxon>
        <taxon>Dothideomycetidae</taxon>
        <taxon>Mycosphaerellales</taxon>
        <taxon>Extremaceae</taxon>
        <taxon>Vermiconidia</taxon>
    </lineage>
</organism>
<evidence type="ECO:0000313" key="13">
    <source>
        <dbReference type="Proteomes" id="UP001345827"/>
    </source>
</evidence>
<dbReference type="CDD" id="cd18578">
    <property type="entry name" value="ABC_6TM_Pgp_ABCB1_D2_like"/>
    <property type="match status" value="1"/>
</dbReference>
<dbReference type="InterPro" id="IPR036640">
    <property type="entry name" value="ABC1_TM_sf"/>
</dbReference>
<dbReference type="FunFam" id="3.40.50.300:FF:000604">
    <property type="entry name" value="ABC transporter B family member 28"/>
    <property type="match status" value="1"/>
</dbReference>
<dbReference type="EMBL" id="JAXLQG010000003">
    <property type="protein sequence ID" value="KAK5542026.1"/>
    <property type="molecule type" value="Genomic_DNA"/>
</dbReference>
<dbReference type="SMART" id="SM00382">
    <property type="entry name" value="AAA"/>
    <property type="match status" value="2"/>
</dbReference>
<dbReference type="GO" id="GO:0005524">
    <property type="term" value="F:ATP binding"/>
    <property type="evidence" value="ECO:0007669"/>
    <property type="project" value="UniProtKB-KW"/>
</dbReference>
<feature type="transmembrane region" description="Helical" evidence="9">
    <location>
        <begin position="786"/>
        <end position="807"/>
    </location>
</feature>
<dbReference type="PANTHER" id="PTHR43394:SF15">
    <property type="entry name" value="ALPHA-FACTOR-TRANSPORTING ATPASE"/>
    <property type="match status" value="1"/>
</dbReference>
<evidence type="ECO:0000259" key="10">
    <source>
        <dbReference type="PROSITE" id="PS50893"/>
    </source>
</evidence>
<evidence type="ECO:0000256" key="2">
    <source>
        <dbReference type="ARBA" id="ARBA00022448"/>
    </source>
</evidence>
<keyword evidence="2" id="KW-0813">Transport</keyword>
<feature type="transmembrane region" description="Helical" evidence="9">
    <location>
        <begin position="174"/>
        <end position="192"/>
    </location>
</feature>
<dbReference type="Gene3D" id="1.20.1560.10">
    <property type="entry name" value="ABC transporter type 1, transmembrane domain"/>
    <property type="match status" value="2"/>
</dbReference>
<evidence type="ECO:0000256" key="3">
    <source>
        <dbReference type="ARBA" id="ARBA00022692"/>
    </source>
</evidence>
<keyword evidence="13" id="KW-1185">Reference proteome</keyword>
<feature type="transmembrane region" description="Helical" evidence="9">
    <location>
        <begin position="827"/>
        <end position="849"/>
    </location>
</feature>
<dbReference type="InterPro" id="IPR027417">
    <property type="entry name" value="P-loop_NTPase"/>
</dbReference>
<dbReference type="GO" id="GO:0090374">
    <property type="term" value="P:oligopeptide export from mitochondrion"/>
    <property type="evidence" value="ECO:0007669"/>
    <property type="project" value="TreeGrafter"/>
</dbReference>
<keyword evidence="3 9" id="KW-0812">Transmembrane</keyword>
<dbReference type="CDD" id="cd18577">
    <property type="entry name" value="ABC_6TM_Pgp_ABCB1_D1_like"/>
    <property type="match status" value="1"/>
</dbReference>
<feature type="domain" description="ABC transporter" evidence="10">
    <location>
        <begin position="1111"/>
        <end position="1369"/>
    </location>
</feature>
<feature type="transmembrane region" description="Helical" evidence="9">
    <location>
        <begin position="150"/>
        <end position="168"/>
    </location>
</feature>
<protein>
    <submittedName>
        <fullName evidence="12">ATP-dependent permease</fullName>
    </submittedName>
</protein>
<keyword evidence="4" id="KW-0547">Nucleotide-binding</keyword>
<feature type="domain" description="ABC transmembrane type-1" evidence="11">
    <location>
        <begin position="787"/>
        <end position="1072"/>
    </location>
</feature>
<feature type="region of interest" description="Disordered" evidence="8">
    <location>
        <begin position="742"/>
        <end position="762"/>
    </location>
</feature>
<feature type="transmembrane region" description="Helical" evidence="9">
    <location>
        <begin position="21"/>
        <end position="45"/>
    </location>
</feature>
<keyword evidence="5" id="KW-0067">ATP-binding</keyword>
<evidence type="ECO:0000259" key="11">
    <source>
        <dbReference type="PROSITE" id="PS50929"/>
    </source>
</evidence>
<name>A0AAV9QH55_9PEZI</name>
<dbReference type="SUPFAM" id="SSF52540">
    <property type="entry name" value="P-loop containing nucleoside triphosphate hydrolases"/>
    <property type="match status" value="2"/>
</dbReference>
<dbReference type="GO" id="GO:0015421">
    <property type="term" value="F:ABC-type oligopeptide transporter activity"/>
    <property type="evidence" value="ECO:0007669"/>
    <property type="project" value="TreeGrafter"/>
</dbReference>
<evidence type="ECO:0000313" key="12">
    <source>
        <dbReference type="EMBL" id="KAK5542026.1"/>
    </source>
</evidence>
<dbReference type="PROSITE" id="PS50893">
    <property type="entry name" value="ABC_TRANSPORTER_2"/>
    <property type="match status" value="2"/>
</dbReference>
<dbReference type="InterPro" id="IPR003593">
    <property type="entry name" value="AAA+_ATPase"/>
</dbReference>
<dbReference type="SUPFAM" id="SSF90123">
    <property type="entry name" value="ABC transporter transmembrane region"/>
    <property type="match status" value="2"/>
</dbReference>
<dbReference type="GO" id="GO:0005743">
    <property type="term" value="C:mitochondrial inner membrane"/>
    <property type="evidence" value="ECO:0007669"/>
    <property type="project" value="TreeGrafter"/>
</dbReference>
<dbReference type="InterPro" id="IPR011527">
    <property type="entry name" value="ABC1_TM_dom"/>
</dbReference>
<dbReference type="PANTHER" id="PTHR43394">
    <property type="entry name" value="ATP-DEPENDENT PERMEASE MDL1, MITOCHONDRIAL"/>
    <property type="match status" value="1"/>
</dbReference>
<dbReference type="InterPro" id="IPR039421">
    <property type="entry name" value="Type_1_exporter"/>
</dbReference>
<dbReference type="Gene3D" id="3.40.50.300">
    <property type="entry name" value="P-loop containing nucleotide triphosphate hydrolases"/>
    <property type="match status" value="2"/>
</dbReference>
<evidence type="ECO:0000256" key="1">
    <source>
        <dbReference type="ARBA" id="ARBA00004141"/>
    </source>
</evidence>
<keyword evidence="7 9" id="KW-0472">Membrane</keyword>
<dbReference type="GO" id="GO:0016887">
    <property type="term" value="F:ATP hydrolysis activity"/>
    <property type="evidence" value="ECO:0007669"/>
    <property type="project" value="InterPro"/>
</dbReference>
<evidence type="ECO:0000256" key="7">
    <source>
        <dbReference type="ARBA" id="ARBA00023136"/>
    </source>
</evidence>
<feature type="transmembrane region" description="Helical" evidence="9">
    <location>
        <begin position="904"/>
        <end position="924"/>
    </location>
</feature>
<proteinExistence type="predicted"/>
<evidence type="ECO:0000256" key="8">
    <source>
        <dbReference type="SAM" id="MobiDB-lite"/>
    </source>
</evidence>
<dbReference type="Pfam" id="PF00664">
    <property type="entry name" value="ABC_membrane"/>
    <property type="match status" value="2"/>
</dbReference>
<dbReference type="PROSITE" id="PS50929">
    <property type="entry name" value="ABC_TM1F"/>
    <property type="match status" value="2"/>
</dbReference>
<dbReference type="Pfam" id="PF00005">
    <property type="entry name" value="ABC_tran"/>
    <property type="match status" value="2"/>
</dbReference>
<gene>
    <name evidence="12" type="primary">HST6</name>
    <name evidence="12" type="ORF">LTR25_001911</name>
</gene>
<dbReference type="Proteomes" id="UP001345827">
    <property type="component" value="Unassembled WGS sequence"/>
</dbReference>
<comment type="subcellular location">
    <subcellularLocation>
        <location evidence="1">Membrane</location>
        <topology evidence="1">Multi-pass membrane protein</topology>
    </subcellularLocation>
</comment>
<feature type="transmembrane region" description="Helical" evidence="9">
    <location>
        <begin position="73"/>
        <end position="97"/>
    </location>
</feature>
<evidence type="ECO:0000256" key="4">
    <source>
        <dbReference type="ARBA" id="ARBA00022741"/>
    </source>
</evidence>
<comment type="caution">
    <text evidence="12">The sequence shown here is derived from an EMBL/GenBank/DDBJ whole genome shotgun (WGS) entry which is preliminary data.</text>
</comment>
<evidence type="ECO:0000256" key="9">
    <source>
        <dbReference type="SAM" id="Phobius"/>
    </source>
</evidence>
<feature type="domain" description="ABC transporter" evidence="10">
    <location>
        <begin position="354"/>
        <end position="593"/>
    </location>
</feature>